<dbReference type="PANTHER" id="PTHR12260:SF6">
    <property type="entry name" value="DAMAGE-CONTROL PHOSPHATASE ARMT1"/>
    <property type="match status" value="1"/>
</dbReference>
<dbReference type="GO" id="GO:0103026">
    <property type="term" value="F:fructose-1-phosphatase activity"/>
    <property type="evidence" value="ECO:0007669"/>
    <property type="project" value="RHEA"/>
</dbReference>
<sequence length="436" mass="50022">MGQIGFEDCDTPLNTRLSARYKRSFAYPSFKDRIPVILTKVIDHLVRDKESIIAHFGEKAREEVKNVIGYVSQLKNELMTDKPLTELSSLGSDHELWNRILSDKTKEHSRPPTWFQTEWLYAECYLYRRLHEAFLQTEAIKHLDPFHWQKTKALENSLVQAEILAQHVNKIVSNNADSSETEQLFYEFLKISLWGNKCDLSLSGGTEICLQENPLNQVLKYDSFILADDSQCVLKHLADSPKGTIDFVLDNAGYEVFTDLCLAEFLLSKFDEHKVLFRTKAFPWYVSDVIAKDIHYILNTLKEKKGELAECANRWQSLFDSGKFQIVENQFWTTPCVYADMEEVDPKLYGELKESKLIIFKGDLNYRKLDSDINWPPTTPFSQCLKGFHPAPLVSLRTLKCDTIGGLQPGKAEQAASQSESWMVTGDFAVIQFDSS</sequence>
<dbReference type="GO" id="GO:0046872">
    <property type="term" value="F:metal ion binding"/>
    <property type="evidence" value="ECO:0007669"/>
    <property type="project" value="UniProtKB-UniRule"/>
</dbReference>
<dbReference type="Pfam" id="PF01937">
    <property type="entry name" value="ARMT1-like_dom"/>
    <property type="match status" value="1"/>
</dbReference>
<evidence type="ECO:0000256" key="10">
    <source>
        <dbReference type="RuleBase" id="RU367030"/>
    </source>
</evidence>
<dbReference type="InterPro" id="IPR039763">
    <property type="entry name" value="ARMT1"/>
</dbReference>
<evidence type="ECO:0000256" key="5">
    <source>
        <dbReference type="ARBA" id="ARBA00022723"/>
    </source>
</evidence>
<comment type="domain">
    <text evidence="10">Subfamily III proteins have a conserved RTxK motif about 40-50 residues from the C-terminus; the threonine may be replaced by serine or cysteine.</text>
</comment>
<dbReference type="EMBL" id="QKKF02022243">
    <property type="protein sequence ID" value="RZF38494.1"/>
    <property type="molecule type" value="Genomic_DNA"/>
</dbReference>
<dbReference type="InParanoid" id="A0A482WY85"/>
<dbReference type="GO" id="GO:0097023">
    <property type="term" value="F:fructose 6-phosphate aldolase activity"/>
    <property type="evidence" value="ECO:0007669"/>
    <property type="project" value="RHEA"/>
</dbReference>
<evidence type="ECO:0000256" key="2">
    <source>
        <dbReference type="ARBA" id="ARBA00001326"/>
    </source>
</evidence>
<keyword evidence="10" id="KW-0808">Transferase</keyword>
<dbReference type="SMR" id="A0A482WY85"/>
<dbReference type="GO" id="GO:0032259">
    <property type="term" value="P:methylation"/>
    <property type="evidence" value="ECO:0007669"/>
    <property type="project" value="UniProtKB-KW"/>
</dbReference>
<evidence type="ECO:0000256" key="7">
    <source>
        <dbReference type="ARBA" id="ARBA00023211"/>
    </source>
</evidence>
<evidence type="ECO:0000256" key="9">
    <source>
        <dbReference type="ARBA" id="ARBA00048809"/>
    </source>
</evidence>
<keyword evidence="5 10" id="KW-0479">Metal-binding</keyword>
<dbReference type="GO" id="GO:0008983">
    <property type="term" value="F:protein-glutamate O-methyltransferase activity"/>
    <property type="evidence" value="ECO:0007669"/>
    <property type="project" value="RHEA"/>
</dbReference>
<dbReference type="AlphaFoldDB" id="A0A482WY85"/>
<comment type="function">
    <text evidence="8 10">Metal-dependent phosphatase that shows phosphatase activity against several substrates, including fructose-1-phosphate and fructose-6-phosphate. Its preference for fructose-1-phosphate, a strong glycating agent that causes DNA damage rather than a canonical yeast metabolite, suggests a damage-control function in hexose phosphate metabolism. Has also been shown to have O-methyltransferase activity that methylates glutamate residues of target proteins to form gamma-glutamyl methyl ester residues. Possibly methylates PCNA, suggesting it is involved in the DNA damage response.</text>
</comment>
<dbReference type="InterPro" id="IPR002791">
    <property type="entry name" value="ARMT1-like_metal-bd"/>
</dbReference>
<proteinExistence type="inferred from homology"/>
<evidence type="ECO:0000256" key="3">
    <source>
        <dbReference type="ARBA" id="ARBA00009519"/>
    </source>
</evidence>
<comment type="catalytic activity">
    <reaction evidence="1 10">
        <text>L-glutamyl-[protein] + S-adenosyl-L-methionine = [protein]-L-glutamate 5-O-methyl ester + S-adenosyl-L-homocysteine</text>
        <dbReference type="Rhea" id="RHEA:24452"/>
        <dbReference type="Rhea" id="RHEA-COMP:10208"/>
        <dbReference type="Rhea" id="RHEA-COMP:10311"/>
        <dbReference type="ChEBI" id="CHEBI:29973"/>
        <dbReference type="ChEBI" id="CHEBI:57856"/>
        <dbReference type="ChEBI" id="CHEBI:59789"/>
        <dbReference type="ChEBI" id="CHEBI:82795"/>
    </reaction>
</comment>
<dbReference type="STRING" id="195883.A0A482WY85"/>
<comment type="caution">
    <text evidence="12">The sequence shown here is derived from an EMBL/GenBank/DDBJ whole genome shotgun (WGS) entry which is preliminary data.</text>
</comment>
<dbReference type="EC" id="2.1.1.-" evidence="10"/>
<name>A0A482WY85_LAOST</name>
<evidence type="ECO:0000313" key="13">
    <source>
        <dbReference type="Proteomes" id="UP000291343"/>
    </source>
</evidence>
<keyword evidence="13" id="KW-1185">Reference proteome</keyword>
<dbReference type="EC" id="3.1.3.-" evidence="10"/>
<dbReference type="GO" id="GO:0006974">
    <property type="term" value="P:DNA damage response"/>
    <property type="evidence" value="ECO:0007669"/>
    <property type="project" value="TreeGrafter"/>
</dbReference>
<accession>A0A482WY85</accession>
<comment type="catalytic activity">
    <reaction evidence="9 10">
        <text>beta-D-fructose 6-phosphate = dihydroxyacetone + D-glyceraldehyde 3-phosphate</text>
        <dbReference type="Rhea" id="RHEA:28002"/>
        <dbReference type="ChEBI" id="CHEBI:16016"/>
        <dbReference type="ChEBI" id="CHEBI:57634"/>
        <dbReference type="ChEBI" id="CHEBI:59776"/>
    </reaction>
</comment>
<dbReference type="SUPFAM" id="SSF111321">
    <property type="entry name" value="AF1104-like"/>
    <property type="match status" value="1"/>
</dbReference>
<dbReference type="GO" id="GO:0016462">
    <property type="term" value="F:pyrophosphatase activity"/>
    <property type="evidence" value="ECO:0007669"/>
    <property type="project" value="UniProtKB-ARBA"/>
</dbReference>
<dbReference type="Proteomes" id="UP000291343">
    <property type="component" value="Unassembled WGS sequence"/>
</dbReference>
<comment type="catalytic activity">
    <reaction evidence="2 10">
        <text>beta-D-fructose 1-phosphate + H2O = D-fructose + phosphate</text>
        <dbReference type="Rhea" id="RHEA:35603"/>
        <dbReference type="ChEBI" id="CHEBI:15377"/>
        <dbReference type="ChEBI" id="CHEBI:37721"/>
        <dbReference type="ChEBI" id="CHEBI:43474"/>
        <dbReference type="ChEBI" id="CHEBI:138881"/>
    </reaction>
</comment>
<keyword evidence="10" id="KW-0489">Methyltransferase</keyword>
<comment type="cofactor">
    <cofactor evidence="10">
        <name>Mn(2+)</name>
        <dbReference type="ChEBI" id="CHEBI:29035"/>
    </cofactor>
    <cofactor evidence="10">
        <name>Ni(2+)</name>
        <dbReference type="ChEBI" id="CHEBI:49786"/>
    </cofactor>
</comment>
<dbReference type="Gene3D" id="1.20.930.60">
    <property type="match status" value="1"/>
</dbReference>
<gene>
    <name evidence="12" type="ORF">LSTR_LSTR006089</name>
</gene>
<organism evidence="12 13">
    <name type="scientific">Laodelphax striatellus</name>
    <name type="common">Small brown planthopper</name>
    <name type="synonym">Delphax striatella</name>
    <dbReference type="NCBI Taxonomy" id="195883"/>
    <lineage>
        <taxon>Eukaryota</taxon>
        <taxon>Metazoa</taxon>
        <taxon>Ecdysozoa</taxon>
        <taxon>Arthropoda</taxon>
        <taxon>Hexapoda</taxon>
        <taxon>Insecta</taxon>
        <taxon>Pterygota</taxon>
        <taxon>Neoptera</taxon>
        <taxon>Paraneoptera</taxon>
        <taxon>Hemiptera</taxon>
        <taxon>Auchenorrhyncha</taxon>
        <taxon>Fulgoroidea</taxon>
        <taxon>Delphacidae</taxon>
        <taxon>Criomorphinae</taxon>
        <taxon>Laodelphax</taxon>
    </lineage>
</organism>
<dbReference type="InterPro" id="IPR036075">
    <property type="entry name" value="ARMT-1-like_metal-bd_sf"/>
</dbReference>
<dbReference type="OrthoDB" id="541375at2759"/>
<keyword evidence="4" id="KW-0533">Nickel</keyword>
<dbReference type="GO" id="GO:0005634">
    <property type="term" value="C:nucleus"/>
    <property type="evidence" value="ECO:0007669"/>
    <property type="project" value="TreeGrafter"/>
</dbReference>
<keyword evidence="6 10" id="KW-0378">Hydrolase</keyword>
<protein>
    <recommendedName>
        <fullName evidence="10">Sugar phosphate phosphatase</fullName>
        <ecNumber evidence="10">2.1.1.-</ecNumber>
        <ecNumber evidence="10">3.1.3.-</ecNumber>
    </recommendedName>
</protein>
<reference evidence="12 13" key="1">
    <citation type="journal article" date="2017" name="Gigascience">
        <title>Genome sequence of the small brown planthopper, Laodelphax striatellus.</title>
        <authorList>
            <person name="Zhu J."/>
            <person name="Jiang F."/>
            <person name="Wang X."/>
            <person name="Yang P."/>
            <person name="Bao Y."/>
            <person name="Zhao W."/>
            <person name="Wang W."/>
            <person name="Lu H."/>
            <person name="Wang Q."/>
            <person name="Cui N."/>
            <person name="Li J."/>
            <person name="Chen X."/>
            <person name="Luo L."/>
            <person name="Yu J."/>
            <person name="Kang L."/>
            <person name="Cui F."/>
        </authorList>
    </citation>
    <scope>NUCLEOTIDE SEQUENCE [LARGE SCALE GENOMIC DNA]</scope>
    <source>
        <strain evidence="12">Lst14</strain>
    </source>
</reference>
<evidence type="ECO:0000256" key="6">
    <source>
        <dbReference type="ARBA" id="ARBA00022801"/>
    </source>
</evidence>
<evidence type="ECO:0000313" key="12">
    <source>
        <dbReference type="EMBL" id="RZF38494.1"/>
    </source>
</evidence>
<dbReference type="FunCoup" id="A0A482WY85">
    <property type="interactions" value="848"/>
</dbReference>
<evidence type="ECO:0000256" key="8">
    <source>
        <dbReference type="ARBA" id="ARBA00045980"/>
    </source>
</evidence>
<evidence type="ECO:0000256" key="1">
    <source>
        <dbReference type="ARBA" id="ARBA00000807"/>
    </source>
</evidence>
<evidence type="ECO:0000259" key="11">
    <source>
        <dbReference type="Pfam" id="PF01937"/>
    </source>
</evidence>
<keyword evidence="7 10" id="KW-0464">Manganese</keyword>
<dbReference type="GO" id="GO:0030643">
    <property type="term" value="P:intracellular phosphate ion homeostasis"/>
    <property type="evidence" value="ECO:0007669"/>
    <property type="project" value="UniProtKB-ARBA"/>
</dbReference>
<feature type="domain" description="Damage-control phosphatase ARMT1-like metal-binding" evidence="11">
    <location>
        <begin position="30"/>
        <end position="413"/>
    </location>
</feature>
<dbReference type="Gene3D" id="3.40.50.10880">
    <property type="entry name" value="Uncharacterised protein PF01937, DUF89, domain 3"/>
    <property type="match status" value="1"/>
</dbReference>
<dbReference type="PANTHER" id="PTHR12260">
    <property type="entry name" value="DAMAGE-CONTROL PHOSPHATASE ARMT1"/>
    <property type="match status" value="1"/>
</dbReference>
<dbReference type="FunFam" id="3.40.50.10880:FF:000005">
    <property type="entry name" value="DUF89-domain-containing protein"/>
    <property type="match status" value="1"/>
</dbReference>
<evidence type="ECO:0000256" key="4">
    <source>
        <dbReference type="ARBA" id="ARBA00022596"/>
    </source>
</evidence>
<comment type="similarity">
    <text evidence="3 10">Belongs to the damage-control phosphatase family. Sugar phosphate phosphatase III subfamily.</text>
</comment>